<organism evidence="3 4">
    <name type="scientific">Candidatus Methylumidiphilus alinenensis</name>
    <dbReference type="NCBI Taxonomy" id="2202197"/>
    <lineage>
        <taxon>Bacteria</taxon>
        <taxon>Pseudomonadati</taxon>
        <taxon>Pseudomonadota</taxon>
        <taxon>Gammaproteobacteria</taxon>
        <taxon>Methylococcales</taxon>
        <taxon>Candidatus Methylumidiphilus</taxon>
    </lineage>
</organism>
<protein>
    <submittedName>
        <fullName evidence="3">Nitroreductase</fullName>
    </submittedName>
</protein>
<dbReference type="InterPro" id="IPR029479">
    <property type="entry name" value="Nitroreductase"/>
</dbReference>
<comment type="caution">
    <text evidence="3">The sequence shown here is derived from an EMBL/GenBank/DDBJ whole genome shotgun (WGS) entry which is preliminary data.</text>
</comment>
<dbReference type="InterPro" id="IPR000415">
    <property type="entry name" value="Nitroreductase-like"/>
</dbReference>
<reference evidence="3 4" key="1">
    <citation type="journal article" date="2018" name="Aquat. Microb. Ecol.">
        <title>Gammaproteobacterial methanotrophs dominate.</title>
        <authorList>
            <person name="Rissanen A.J."/>
            <person name="Saarenheimo J."/>
            <person name="Tiirola M."/>
            <person name="Peura S."/>
            <person name="Aalto S.L."/>
            <person name="Karvinen A."/>
            <person name="Nykanen H."/>
        </authorList>
    </citation>
    <scope>NUCLEOTIDE SEQUENCE [LARGE SCALE GENOMIC DNA]</scope>
    <source>
        <strain evidence="3">AMbin10</strain>
    </source>
</reference>
<evidence type="ECO:0000313" key="3">
    <source>
        <dbReference type="EMBL" id="PZN75923.1"/>
    </source>
</evidence>
<name>A0A2W4QXC5_9GAMM</name>
<dbReference type="GO" id="GO:0016491">
    <property type="term" value="F:oxidoreductase activity"/>
    <property type="evidence" value="ECO:0007669"/>
    <property type="project" value="InterPro"/>
</dbReference>
<dbReference type="PANTHER" id="PTHR42741:SF3">
    <property type="entry name" value="NITROREDUCTASE FAMILY PROTEIN"/>
    <property type="match status" value="1"/>
</dbReference>
<feature type="region of interest" description="Disordered" evidence="1">
    <location>
        <begin position="269"/>
        <end position="297"/>
    </location>
</feature>
<dbReference type="Pfam" id="PF00881">
    <property type="entry name" value="Nitroreductase"/>
    <property type="match status" value="1"/>
</dbReference>
<dbReference type="Proteomes" id="UP000249396">
    <property type="component" value="Unassembled WGS sequence"/>
</dbReference>
<dbReference type="Gene3D" id="3.40.109.10">
    <property type="entry name" value="NADH Oxidase"/>
    <property type="match status" value="2"/>
</dbReference>
<evidence type="ECO:0000256" key="1">
    <source>
        <dbReference type="SAM" id="MobiDB-lite"/>
    </source>
</evidence>
<dbReference type="SUPFAM" id="SSF55469">
    <property type="entry name" value="FMN-dependent nitroreductase-like"/>
    <property type="match status" value="2"/>
</dbReference>
<evidence type="ECO:0000313" key="4">
    <source>
        <dbReference type="Proteomes" id="UP000249396"/>
    </source>
</evidence>
<dbReference type="EMBL" id="QJPH01000371">
    <property type="protein sequence ID" value="PZN75923.1"/>
    <property type="molecule type" value="Genomic_DNA"/>
</dbReference>
<accession>A0A2W4QXC5</accession>
<feature type="compositionally biased region" description="Basic and acidic residues" evidence="1">
    <location>
        <begin position="281"/>
        <end position="297"/>
    </location>
</feature>
<gene>
    <name evidence="3" type="ORF">DM484_17715</name>
</gene>
<sequence length="537" mass="59178">MNALNRVRAYHHRTKHGFGRYAASPDFMDWETQPDPFRRFAGAPQHTLTLAADKLDVLYADLFAPEGIVPNPLGKQSVGILLELSFGLAAWKQYGGDRWALRCNPSSGNLHPTEAYVITAGVAGLGNGVYHYATHDHALELRCRFEPPFHGLLVGLSSIHWREAWKYGERAFRYCQHDIGHGLGALRYAAAVLGWRVRLLDAWGDADIAALLGLDRQADFIGAETEAADLLCLIETGINGCEEPDIDGIVDAARIGAWTGKANTLSQKHTSDWPAIDEASEASRKPRTSDTRPFDERLSSTALPPLAPILCELPAPELIKQRRSAQAFDGATAIPAKTLYRILDSTLPRTNALPFDLWNWPPRVHPVLFVHRVVGLPPGVYIFCRSAEAESALRAAMKKEFLWESCEACPSHLRFFRLLRVNAQQAAATLSCQQAIAGDSAFSLGMLAEFESGLGEGPWVYRRLFWECGLVGQTLYLEAEAAGVRGTGIGCFFDDPVHELLGLADTAFQSLYHFTVGSAMVDDRLQTLPGYWHLGSQ</sequence>
<feature type="domain" description="Nitroreductase" evidence="2">
    <location>
        <begin position="461"/>
        <end position="517"/>
    </location>
</feature>
<dbReference type="AlphaFoldDB" id="A0A2W4QXC5"/>
<dbReference type="PANTHER" id="PTHR42741">
    <property type="entry name" value="NITROREDUCTASE FAMILY PROTEIN"/>
    <property type="match status" value="1"/>
</dbReference>
<proteinExistence type="predicted"/>
<evidence type="ECO:0000259" key="2">
    <source>
        <dbReference type="Pfam" id="PF00881"/>
    </source>
</evidence>
<dbReference type="CDD" id="cd02142">
    <property type="entry name" value="McbC_SagB-like_oxidoreductase"/>
    <property type="match status" value="2"/>
</dbReference>